<protein>
    <submittedName>
        <fullName evidence="1">Uncharacterized protein</fullName>
    </submittedName>
</protein>
<dbReference type="PANTHER" id="PTHR22605:SF16">
    <property type="entry name" value="E3 UBIQUITIN-PROTEIN LIGASE RNF213"/>
    <property type="match status" value="1"/>
</dbReference>
<evidence type="ECO:0000313" key="1">
    <source>
        <dbReference type="EMBL" id="VDI53960.1"/>
    </source>
</evidence>
<reference evidence="1" key="1">
    <citation type="submission" date="2018-11" db="EMBL/GenBank/DDBJ databases">
        <authorList>
            <person name="Alioto T."/>
            <person name="Alioto T."/>
        </authorList>
    </citation>
    <scope>NUCLEOTIDE SEQUENCE</scope>
</reference>
<accession>A0A8B6FRA7</accession>
<proteinExistence type="predicted"/>
<dbReference type="GO" id="GO:0004842">
    <property type="term" value="F:ubiquitin-protein transferase activity"/>
    <property type="evidence" value="ECO:0007669"/>
    <property type="project" value="InterPro"/>
</dbReference>
<comment type="caution">
    <text evidence="1">The sequence shown here is derived from an EMBL/GenBank/DDBJ whole genome shotgun (WGS) entry which is preliminary data.</text>
</comment>
<dbReference type="EMBL" id="UYJE01007346">
    <property type="protein sequence ID" value="VDI53960.1"/>
    <property type="molecule type" value="Genomic_DNA"/>
</dbReference>
<evidence type="ECO:0000313" key="2">
    <source>
        <dbReference type="Proteomes" id="UP000596742"/>
    </source>
</evidence>
<name>A0A8B6FRA7_MYTGA</name>
<dbReference type="PANTHER" id="PTHR22605">
    <property type="entry name" value="RZ-TYPE DOMAIN-CONTAINING PROTEIN"/>
    <property type="match status" value="1"/>
</dbReference>
<dbReference type="GO" id="GO:0016887">
    <property type="term" value="F:ATP hydrolysis activity"/>
    <property type="evidence" value="ECO:0007669"/>
    <property type="project" value="InterPro"/>
</dbReference>
<dbReference type="AlphaFoldDB" id="A0A8B6FRA7"/>
<sequence>MNRFCNELDIKQMKAFGDLLSSVFEEKIKDVDLHDTTFLLNYSLAWKPFPTYIKMYNNNIHANCLRKKCKDSLTLFYQCLKHVVDTLISGNILVGNLLLVKEKQESLSTIVKEMDVDHALFIKAVELRSAEYDAYQQCERNLKQFIYLCHRCEANTEHLEDAMQRFKDDGSTKLNRICQTADIKKGIKKYRPKIIAFEVDKQILELLPEIISCSKGIFFLTMWDKYGKQVVQKMNRQLEVAEIIEHVWIPAKQEFKNLVKTLKSGDIMFREFDIICGKYAVDNLRKELKLIEGGKDEKWIGQRIDQMEKYKNLQNYGKGAEIIIEVFREFQLKGNFKPIQDIFEMTKGGQDFPMNKLKPKLMKQCAVLKNIDGKKIKCLVKFKDSKPLIDWLREKMPEGLKELKVFVDLAYISTGDDGMEIAKVTCFQSAAIGYAPLIFNLDTDCNYKDFLERCDEVWNALDSNPNLPKELESTCQQLEWLKIVEKSHGSVEVTSLAQAEAINYDGTYHIGVRKDSIHEEQQLVCDIMSFKTR</sequence>
<gene>
    <name evidence="1" type="ORF">MGAL_10B049445</name>
</gene>
<dbReference type="Proteomes" id="UP000596742">
    <property type="component" value="Unassembled WGS sequence"/>
</dbReference>
<dbReference type="InterPro" id="IPR031248">
    <property type="entry name" value="RNF213"/>
</dbReference>
<keyword evidence="2" id="KW-1185">Reference proteome</keyword>
<dbReference type="OrthoDB" id="6142015at2759"/>
<organism evidence="1 2">
    <name type="scientific">Mytilus galloprovincialis</name>
    <name type="common">Mediterranean mussel</name>
    <dbReference type="NCBI Taxonomy" id="29158"/>
    <lineage>
        <taxon>Eukaryota</taxon>
        <taxon>Metazoa</taxon>
        <taxon>Spiralia</taxon>
        <taxon>Lophotrochozoa</taxon>
        <taxon>Mollusca</taxon>
        <taxon>Bivalvia</taxon>
        <taxon>Autobranchia</taxon>
        <taxon>Pteriomorphia</taxon>
        <taxon>Mytilida</taxon>
        <taxon>Mytiloidea</taxon>
        <taxon>Mytilidae</taxon>
        <taxon>Mytilinae</taxon>
        <taxon>Mytilus</taxon>
    </lineage>
</organism>